<dbReference type="GO" id="GO:0032259">
    <property type="term" value="P:methylation"/>
    <property type="evidence" value="ECO:0007669"/>
    <property type="project" value="UniProtKB-KW"/>
</dbReference>
<evidence type="ECO:0000256" key="3">
    <source>
        <dbReference type="ARBA" id="ARBA00022691"/>
    </source>
</evidence>
<feature type="domain" description="CXC" evidence="8">
    <location>
        <begin position="221"/>
        <end position="333"/>
    </location>
</feature>
<protein>
    <recommendedName>
        <fullName evidence="11">SET domain-containing protein</fullName>
    </recommendedName>
</protein>
<sequence length="470" mass="53560">MFDSFAWQTEIQDPDRETIQLEVARRLYFDGLSFRDIDKLKILTTSLRIDESAGLIWSASQRDLLLWPGSQMTALPALPTKFVNPRLNIHENVMKDRLTFCPNLNCLSSRCHIHKEAIPIELPKPTVTNVMIKDSVGEPCDRDCFRTYDLDYFIEDNKWDDEAISLFNSIIKLVPDAEPCDLAVLCRMPCIEMYVQRSKTFSDVEIQENLRASNDDIQPRALDIVFEEDCQANPEDWQPPVPPCNHAGACSQSANCACYNDRKRCRRNCRCSETCALRAKGCKCGSSKKGKTCSEDSNCPCRRAHRECDPELCISCDARCSKRGRRCQNNQIQQARYLPIRVSTGMFGLGAFAETDIPAHKYIGEYFGEIFSEQDSMDFITQVQKHTGLNYAFSLARGVQLDSYTVGNEMRYLNHSSIPNCRARIICVNGDPRIVLETEQDVKEGQELFLDYGPLYWSQGAPAHDDDDRE</sequence>
<feature type="domain" description="SET" evidence="7">
    <location>
        <begin position="330"/>
        <end position="453"/>
    </location>
</feature>
<dbReference type="InterPro" id="IPR045318">
    <property type="entry name" value="EZH1/2-like"/>
</dbReference>
<dbReference type="Gene3D" id="2.170.270.10">
    <property type="entry name" value="SET domain"/>
    <property type="match status" value="1"/>
</dbReference>
<evidence type="ECO:0000259" key="7">
    <source>
        <dbReference type="PROSITE" id="PS50280"/>
    </source>
</evidence>
<dbReference type="InterPro" id="IPR001214">
    <property type="entry name" value="SET_dom"/>
</dbReference>
<evidence type="ECO:0000256" key="2">
    <source>
        <dbReference type="ARBA" id="ARBA00022679"/>
    </source>
</evidence>
<dbReference type="OrthoDB" id="6141102at2759"/>
<dbReference type="PANTHER" id="PTHR45747:SF4">
    <property type="entry name" value="HISTONE-LYSINE N-METHYLTRANSFERASE E(Z)"/>
    <property type="match status" value="1"/>
</dbReference>
<dbReference type="GO" id="GO:0003682">
    <property type="term" value="F:chromatin binding"/>
    <property type="evidence" value="ECO:0007669"/>
    <property type="project" value="TreeGrafter"/>
</dbReference>
<dbReference type="InterPro" id="IPR041355">
    <property type="entry name" value="Pre-SET_CXC"/>
</dbReference>
<dbReference type="PROSITE" id="PS51633">
    <property type="entry name" value="CXC"/>
    <property type="match status" value="1"/>
</dbReference>
<dbReference type="Proteomes" id="UP000467700">
    <property type="component" value="Unassembled WGS sequence"/>
</dbReference>
<dbReference type="GO" id="GO:0031507">
    <property type="term" value="P:heterochromatin formation"/>
    <property type="evidence" value="ECO:0007669"/>
    <property type="project" value="TreeGrafter"/>
</dbReference>
<proteinExistence type="predicted"/>
<evidence type="ECO:0000256" key="4">
    <source>
        <dbReference type="ARBA" id="ARBA00023015"/>
    </source>
</evidence>
<reference evidence="9 10" key="1">
    <citation type="submission" date="2020-01" db="EMBL/GenBank/DDBJ databases">
        <authorList>
            <person name="Gupta K D."/>
        </authorList>
    </citation>
    <scope>NUCLEOTIDE SEQUENCE [LARGE SCALE GENOMIC DNA]</scope>
</reference>
<evidence type="ECO:0000259" key="8">
    <source>
        <dbReference type="PROSITE" id="PS51633"/>
    </source>
</evidence>
<dbReference type="EMBL" id="CACVBS010000001">
    <property type="protein sequence ID" value="CAA7257426.1"/>
    <property type="molecule type" value="Genomic_DNA"/>
</dbReference>
<keyword evidence="2" id="KW-0808">Transferase</keyword>
<evidence type="ECO:0000256" key="1">
    <source>
        <dbReference type="ARBA" id="ARBA00022603"/>
    </source>
</evidence>
<comment type="caution">
    <text evidence="9">The sequence shown here is derived from an EMBL/GenBank/DDBJ whole genome shotgun (WGS) entry which is preliminary data.</text>
</comment>
<accession>A0A8S0XCX0</accession>
<keyword evidence="1" id="KW-0489">Methyltransferase</keyword>
<keyword evidence="3" id="KW-0949">S-adenosyl-L-methionine</keyword>
<evidence type="ECO:0008006" key="11">
    <source>
        <dbReference type="Google" id="ProtNLM"/>
    </source>
</evidence>
<keyword evidence="5" id="KW-0804">Transcription</keyword>
<dbReference type="Pfam" id="PF00856">
    <property type="entry name" value="SET"/>
    <property type="match status" value="1"/>
</dbReference>
<dbReference type="Pfam" id="PF18264">
    <property type="entry name" value="preSET_CXC"/>
    <property type="match status" value="1"/>
</dbReference>
<dbReference type="InterPro" id="IPR046341">
    <property type="entry name" value="SET_dom_sf"/>
</dbReference>
<dbReference type="GO" id="GO:0140951">
    <property type="term" value="F:histone H3K27 trimethyltransferase activity"/>
    <property type="evidence" value="ECO:0007669"/>
    <property type="project" value="UniProtKB-EC"/>
</dbReference>
<dbReference type="PANTHER" id="PTHR45747">
    <property type="entry name" value="HISTONE-LYSINE N-METHYLTRANSFERASE E(Z)"/>
    <property type="match status" value="1"/>
</dbReference>
<dbReference type="SUPFAM" id="SSF82199">
    <property type="entry name" value="SET domain"/>
    <property type="match status" value="1"/>
</dbReference>
<dbReference type="AlphaFoldDB" id="A0A8S0XCX0"/>
<evidence type="ECO:0000313" key="9">
    <source>
        <dbReference type="EMBL" id="CAA7257426.1"/>
    </source>
</evidence>
<evidence type="ECO:0000256" key="5">
    <source>
        <dbReference type="ARBA" id="ARBA00023163"/>
    </source>
</evidence>
<dbReference type="InterPro" id="IPR026489">
    <property type="entry name" value="CXC_dom"/>
</dbReference>
<dbReference type="PROSITE" id="PS50280">
    <property type="entry name" value="SET"/>
    <property type="match status" value="1"/>
</dbReference>
<dbReference type="GO" id="GO:0005634">
    <property type="term" value="C:nucleus"/>
    <property type="evidence" value="ECO:0007669"/>
    <property type="project" value="TreeGrafter"/>
</dbReference>
<comment type="catalytic activity">
    <reaction evidence="6">
        <text>L-lysyl(27)-[histone H3] + 3 S-adenosyl-L-methionine = N(6),N(6),N(6)-trimethyl-L-lysyl(27)-[histone H3] + 3 S-adenosyl-L-homocysteine + 3 H(+)</text>
        <dbReference type="Rhea" id="RHEA:60292"/>
        <dbReference type="Rhea" id="RHEA-COMP:15535"/>
        <dbReference type="Rhea" id="RHEA-COMP:15548"/>
        <dbReference type="ChEBI" id="CHEBI:15378"/>
        <dbReference type="ChEBI" id="CHEBI:29969"/>
        <dbReference type="ChEBI" id="CHEBI:57856"/>
        <dbReference type="ChEBI" id="CHEBI:59789"/>
        <dbReference type="ChEBI" id="CHEBI:61961"/>
        <dbReference type="EC" id="2.1.1.356"/>
    </reaction>
</comment>
<gene>
    <name evidence="9" type="ORF">AAE3_LOCUS414</name>
</gene>
<keyword evidence="4" id="KW-0805">Transcription regulation</keyword>
<organism evidence="9 10">
    <name type="scientific">Cyclocybe aegerita</name>
    <name type="common">Black poplar mushroom</name>
    <name type="synonym">Agrocybe aegerita</name>
    <dbReference type="NCBI Taxonomy" id="1973307"/>
    <lineage>
        <taxon>Eukaryota</taxon>
        <taxon>Fungi</taxon>
        <taxon>Dikarya</taxon>
        <taxon>Basidiomycota</taxon>
        <taxon>Agaricomycotina</taxon>
        <taxon>Agaricomycetes</taxon>
        <taxon>Agaricomycetidae</taxon>
        <taxon>Agaricales</taxon>
        <taxon>Agaricineae</taxon>
        <taxon>Bolbitiaceae</taxon>
        <taxon>Cyclocybe</taxon>
    </lineage>
</organism>
<keyword evidence="10" id="KW-1185">Reference proteome</keyword>
<evidence type="ECO:0000313" key="10">
    <source>
        <dbReference type="Proteomes" id="UP000467700"/>
    </source>
</evidence>
<name>A0A8S0XCX0_CYCAE</name>
<dbReference type="SMART" id="SM00317">
    <property type="entry name" value="SET"/>
    <property type="match status" value="1"/>
</dbReference>
<evidence type="ECO:0000256" key="6">
    <source>
        <dbReference type="ARBA" id="ARBA00048568"/>
    </source>
</evidence>